<feature type="signal peptide" evidence="1">
    <location>
        <begin position="1"/>
        <end position="18"/>
    </location>
</feature>
<dbReference type="Proteomes" id="UP000366872">
    <property type="component" value="Unassembled WGS sequence"/>
</dbReference>
<evidence type="ECO:0000313" key="2">
    <source>
        <dbReference type="EMBL" id="VGO16463.1"/>
    </source>
</evidence>
<proteinExistence type="predicted"/>
<gene>
    <name evidence="2" type="ORF">PDESU_05054</name>
</gene>
<keyword evidence="1" id="KW-0732">Signal</keyword>
<dbReference type="EMBL" id="CAAHFG010000003">
    <property type="protein sequence ID" value="VGO16463.1"/>
    <property type="molecule type" value="Genomic_DNA"/>
</dbReference>
<dbReference type="AlphaFoldDB" id="A0A6C2U9D0"/>
<reference evidence="2 3" key="1">
    <citation type="submission" date="2019-04" db="EMBL/GenBank/DDBJ databases">
        <authorList>
            <person name="Van Vliet M D."/>
        </authorList>
    </citation>
    <scope>NUCLEOTIDE SEQUENCE [LARGE SCALE GENOMIC DNA]</scope>
    <source>
        <strain evidence="2 3">F1</strain>
    </source>
</reference>
<evidence type="ECO:0000256" key="1">
    <source>
        <dbReference type="SAM" id="SignalP"/>
    </source>
</evidence>
<feature type="chain" id="PRO_5025526585" evidence="1">
    <location>
        <begin position="19"/>
        <end position="37"/>
    </location>
</feature>
<name>A0A6C2U9D0_PONDE</name>
<organism evidence="2 3">
    <name type="scientific">Pontiella desulfatans</name>
    <dbReference type="NCBI Taxonomy" id="2750659"/>
    <lineage>
        <taxon>Bacteria</taxon>
        <taxon>Pseudomonadati</taxon>
        <taxon>Kiritimatiellota</taxon>
        <taxon>Kiritimatiellia</taxon>
        <taxon>Kiritimatiellales</taxon>
        <taxon>Pontiellaceae</taxon>
        <taxon>Pontiella</taxon>
    </lineage>
</organism>
<keyword evidence="3" id="KW-1185">Reference proteome</keyword>
<sequence>MKKLLVALSLLSNTVLPAAQSWFGNEHCTEKGRWSYA</sequence>
<accession>A0A6C2U9D0</accession>
<protein>
    <submittedName>
        <fullName evidence="2">Uncharacterized protein</fullName>
    </submittedName>
</protein>
<evidence type="ECO:0000313" key="3">
    <source>
        <dbReference type="Proteomes" id="UP000366872"/>
    </source>
</evidence>